<name>X6M4X7_RETFI</name>
<reference evidence="2 3" key="1">
    <citation type="journal article" date="2013" name="Curr. Biol.">
        <title>The Genome of the Foraminiferan Reticulomyxa filosa.</title>
        <authorList>
            <person name="Glockner G."/>
            <person name="Hulsmann N."/>
            <person name="Schleicher M."/>
            <person name="Noegel A.A."/>
            <person name="Eichinger L."/>
            <person name="Gallinger C."/>
            <person name="Pawlowski J."/>
            <person name="Sierra R."/>
            <person name="Euteneuer U."/>
            <person name="Pillet L."/>
            <person name="Moustafa A."/>
            <person name="Platzer M."/>
            <person name="Groth M."/>
            <person name="Szafranski K."/>
            <person name="Schliwa M."/>
        </authorList>
    </citation>
    <scope>NUCLEOTIDE SEQUENCE [LARGE SCALE GENOMIC DNA]</scope>
</reference>
<keyword evidence="3" id="KW-1185">Reference proteome</keyword>
<organism evidence="2 3">
    <name type="scientific">Reticulomyxa filosa</name>
    <dbReference type="NCBI Taxonomy" id="46433"/>
    <lineage>
        <taxon>Eukaryota</taxon>
        <taxon>Sar</taxon>
        <taxon>Rhizaria</taxon>
        <taxon>Retaria</taxon>
        <taxon>Foraminifera</taxon>
        <taxon>Monothalamids</taxon>
        <taxon>Reticulomyxidae</taxon>
        <taxon>Reticulomyxa</taxon>
    </lineage>
</organism>
<feature type="region of interest" description="Disordered" evidence="1">
    <location>
        <begin position="1366"/>
        <end position="1385"/>
    </location>
</feature>
<dbReference type="InterPro" id="IPR016024">
    <property type="entry name" value="ARM-type_fold"/>
</dbReference>
<proteinExistence type="predicted"/>
<feature type="compositionally biased region" description="Basic and acidic residues" evidence="1">
    <location>
        <begin position="1425"/>
        <end position="1442"/>
    </location>
</feature>
<feature type="compositionally biased region" description="Basic and acidic residues" evidence="1">
    <location>
        <begin position="635"/>
        <end position="651"/>
    </location>
</feature>
<dbReference type="EMBL" id="ASPP01024418">
    <property type="protein sequence ID" value="ETO09038.1"/>
    <property type="molecule type" value="Genomic_DNA"/>
</dbReference>
<dbReference type="Proteomes" id="UP000023152">
    <property type="component" value="Unassembled WGS sequence"/>
</dbReference>
<feature type="region of interest" description="Disordered" evidence="1">
    <location>
        <begin position="627"/>
        <end position="651"/>
    </location>
</feature>
<protein>
    <submittedName>
        <fullName evidence="2">Uncharacterized protein</fullName>
    </submittedName>
</protein>
<evidence type="ECO:0000256" key="1">
    <source>
        <dbReference type="SAM" id="MobiDB-lite"/>
    </source>
</evidence>
<sequence length="1842" mass="213156">MCLRLCHKKTHNINNRLKKKKRQNASIVERGRILFNIDNDRDGYQDIGKSVRVARSDKQSFSGQCAKCILRYIVQAISDFVTAILAHVIARFDQDRVPLQRQAHFHCDLYDVCSRGKPKPQAVLAMPEHHSLVEVVLSLQRKVCVRKLASEQVLEWLECYQCDNESVEAERARYVSDLRSEVEKDWSEGERGWYHWKMKKVRWATTNISCLCNSISCNIRKLIHVMGDEDLEIGLRRSAVDQLAMSFVQHKDQWDIVRSHEFLTQVLAVLGRVFDQHVVHKHNMLSSSEVEAWIVSLLEVIKLRMECNLLLDDYDCVVHNSQQLTLQVHFYGTLLPYMFHLNDTIRYITYCIFANTLFHPSLLLCHFERSPSYVTRERQCYMPKLASVYSCTASRDQLSSKKMDNMVTEAFHMWIPKFLSHHVKLLCPFHKIRWTSPHTRDLERCWSVEATPLSTQTSRLINSSVMGEELLIQNEQAQLMINASIAFKQQNKSPVSMRSEYEKSLCTQLLQRLQSSTSHEEFLTHFHALDYLNELHPSLFRQHIGTNPFHYAIVERFLKTVPSSNNDGRLFIHVCSHVLRLLNMNMNMNNDNDNKLIAQFTDKLGQYLTCQYIPWLESVAVSQDRRMSRNAVANDKQEQEPEDRRDSRENVHTDWRLSAIQTGVMASMLQLMDAWIRCSMCTDSVRNQRLCEVKNNIVFDTWFALITNQKEHQIAFRKVTSFLLIQTKCDIHSGSDRDSPTSLHSWIYMNVRMQLSLQFLYNVLNAGRVAGTIHPFECSADDKRGHRQDASAAPQEPRHVLLRRVFDVLSHVHVPNALERRNVVRLSLLCLESLCEPLYQDSIFDSCKRISWILYFLSHRDVVTSSLAFSVLCSFMRCCRGRYQSGLKVVWANHLQLRTHIFGAIKYSSHALVRAQALDCLCVIVEEHFEWKKLTNVEKLRSNEKQKNKDTAFEINQSHSFNGQSDKTESFNGPEFIETEIVNKLTKEMDFWKLLNNIYHNGSTLFFRSLLVAIKTVIYYQLEGYQELVHDPMYFSKYLSLLNPKDIHNILKRYVLLFIDLFANNNNNNNKLFCVYGHQVAVGIAAIEVLNCIYDTVDAIEHESAEVEETEENPVRMNRQILCERLLEETHLTHILILWTMACETKEYEHCVPICNLFCNLLETKNRECREALHKAAPLFAAHPSSQTGDPEDWFEDFFLEKIASCFESNNEQVRESILNMLLLYSQVPASDDGALLSPLEQESDNTTVNQRKVWSHQSKQSFPKSLQTIVTFDLLFFVGRRFVCFNFENRTLEFDSTDGQNVDVPRLLPEYYHALGSIVATSKMAKMILADQSKDEEGFLDWLTFRVAQIAELFAVQIENLQGCSPSTDQTQTIKPLQKNWSGSNARNENVFAMSHNNQMFGVRASRNQNRSDSEDEEDSQNQNDEKDGNDDKDGNNEHGNEIGNAKKNKAKSNAKMQTTAQKNQLTIQTQALLRTERTAMELCRLLHFLQNYLFAATCDIKVVCLFVCVDSQRIILKGVGEILTQFYPSTLDERHSLCHLIHDNLLKACINLASHCKEGRQAFVLSEIKMSSEGEKTMAKGKKTKAMGVIANRFLFDIVREAFAIKTKFSSYHLCFELLQSMMLCNDGVNYLITNWSDRSSLASIKANPRKGSTSQCDNANKNLFQLCLQIIQYSQKNSGFKHRRLCCIKLLCNLTLTDFGQSILAKYFLPTKLDEMRSWLDITDNEFLCHTCEYFRNLSFNASFKTAFCLDEQFIRKIFIILVDESYESAIQQCIKEFSQLTVSHWPLSQQLSAVQTFSIKLSLVTLLWKMIHHNQKVLDYSQKYLENIHLTISDLNDK</sequence>
<dbReference type="SUPFAM" id="SSF48371">
    <property type="entry name" value="ARM repeat"/>
    <property type="match status" value="1"/>
</dbReference>
<comment type="caution">
    <text evidence="2">The sequence shown here is derived from an EMBL/GenBank/DDBJ whole genome shotgun (WGS) entry which is preliminary data.</text>
</comment>
<feature type="region of interest" description="Disordered" evidence="1">
    <location>
        <begin position="1406"/>
        <end position="1463"/>
    </location>
</feature>
<evidence type="ECO:0000313" key="2">
    <source>
        <dbReference type="EMBL" id="ETO09038.1"/>
    </source>
</evidence>
<evidence type="ECO:0000313" key="3">
    <source>
        <dbReference type="Proteomes" id="UP000023152"/>
    </source>
</evidence>
<gene>
    <name evidence="2" type="ORF">RFI_28350</name>
</gene>
<accession>X6M4X7</accession>